<feature type="compositionally biased region" description="Acidic residues" evidence="2">
    <location>
        <begin position="1143"/>
        <end position="1157"/>
    </location>
</feature>
<feature type="domain" description="RDRP core" evidence="3">
    <location>
        <begin position="810"/>
        <end position="1013"/>
    </location>
</feature>
<dbReference type="STRING" id="1081102.A0A167Q9C7"/>
<dbReference type="Pfam" id="PF25358">
    <property type="entry name" value="PH_fung_RdRP"/>
    <property type="match status" value="1"/>
</dbReference>
<feature type="region of interest" description="Disordered" evidence="2">
    <location>
        <begin position="122"/>
        <end position="151"/>
    </location>
</feature>
<dbReference type="EMBL" id="AZHD01000014">
    <property type="protein sequence ID" value="OAA57426.1"/>
    <property type="molecule type" value="Genomic_DNA"/>
</dbReference>
<dbReference type="AlphaFoldDB" id="A0A167Q9C7"/>
<keyword evidence="1" id="KW-0694">RNA-binding</keyword>
<evidence type="ECO:0000259" key="4">
    <source>
        <dbReference type="Pfam" id="PF25358"/>
    </source>
</evidence>
<sequence>MEVFIGGLPAQANLSERGLRVQLQPFMKKLGIADTVFDCEKPLKKQYGFVVFLRVEDGLKFLAAYGAPKPAPAGRSSRFNTTTKVNANPASRLTILGAPVYCKQSNKTPDAITLRGLSLQNDKAGKRQAHPQQQQQQQQQQQRTDDRANSDANLSSFTLTSLSCGYYRFVRGRLTFVPEVVERQGGLAVFGKKHLTIERNDGVVIHIPHSTIQEIVWWPSGSLTLTLSTVPLFFSAKVPAKENKRSRLTALNLRHGPGRHGPAVLGMCLIYRLAVRPEQMPRKMQKLSNLGVFTISRFDVLDGAVGPDFSQSFYQLRSLLAAATAKSLLPFSLLVQLQALAQNAYLHPDTVAGLTRRLCEMHAAAAAADGRPPVSVEAMKKLFQAIDWPTPDYDDPADFEVPALVDYLLATERAIQASSLVREGLAHPGGDNVTAVHRVVVTPTRMTLHGPELENKNRVLRKYPNHQDYFIRVQFCDEDGQNLRFNGRVDFDSVYHRFKEIMVDGIQVAGRTYSFLGWSHSSLRAHSMWFAAPFIDDGGKLQTFFTITQTLGNFSTIHSPARCAARIGQAFSETPFAVPLAAHNISVVRMPDVLSADKQRTFSDGVGTVTREVAAAIWTHLPQKKKKKDFPTCFQIRYAGAKGMLSLDTRPAMAGPVIRLRPSMIKFASDETAHLEICDVASSPIPLYLNRQLIKILEDMGVPLAWFLRLQSDAVRELRFITASAYNMASFLKAQGVAQAIKLHKLLRLADQHGLDYRTEPFLRRITEAVVLRELRLLKHKARMLVPLGITLFGVMDETGFLGEGERARHVVPPRDHALRDLRNCIVFSARGARDLPSQLSGGDLDGDIFNVLWDPAVCELPTLSTFAPADYPRQAPVDIGRPVTKEDIAHFFIDFMKTDHLGAIATRHMILADQLEDGTLDADCIAVAAMHSTAVDFSKTGIPADLRQLPRANKFRPDFLSPGPITHLYSRADIELEDYVDEGDGGDRHDLDAPSYRYYASEKALGVLYRAVDEGKIWYDDVRRPVGTQKPAFRDAFLDWAGAECRKLGCYRWAHKTDEALRIRSAYEDAVLSAMHEYSEHPTLPITELEVFIGSIINRTGAQTTRQRDRSRKLRDAFERISAWITAQIRPHHRADDFAEGEKEDDENKDEDEDDSNSNSNSNSRLDTLALCWAAACLRVHDEDDVESFWLVAAAALLREIEFVKHAQAEEAAWQVEADLGALLPRLSLAA</sequence>
<evidence type="ECO:0000256" key="2">
    <source>
        <dbReference type="SAM" id="MobiDB-lite"/>
    </source>
</evidence>
<dbReference type="PANTHER" id="PTHR23079">
    <property type="entry name" value="RNA-DEPENDENT RNA POLYMERASE"/>
    <property type="match status" value="1"/>
</dbReference>
<dbReference type="GO" id="GO:0003723">
    <property type="term" value="F:RNA binding"/>
    <property type="evidence" value="ECO:0007669"/>
    <property type="project" value="UniProtKB-KW"/>
</dbReference>
<dbReference type="GO" id="GO:0030422">
    <property type="term" value="P:siRNA processing"/>
    <property type="evidence" value="ECO:0007669"/>
    <property type="project" value="TreeGrafter"/>
</dbReference>
<keyword evidence="6" id="KW-1185">Reference proteome</keyword>
<feature type="domain" description="RdRP-like PH" evidence="4">
    <location>
        <begin position="156"/>
        <end position="289"/>
    </location>
</feature>
<comment type="similarity">
    <text evidence="1">Belongs to the RdRP family.</text>
</comment>
<dbReference type="GO" id="GO:0003968">
    <property type="term" value="F:RNA-directed RNA polymerase activity"/>
    <property type="evidence" value="ECO:0007669"/>
    <property type="project" value="UniProtKB-KW"/>
</dbReference>
<dbReference type="GO" id="GO:0031380">
    <property type="term" value="C:nuclear RNA-directed RNA polymerase complex"/>
    <property type="evidence" value="ECO:0007669"/>
    <property type="project" value="TreeGrafter"/>
</dbReference>
<comment type="catalytic activity">
    <reaction evidence="1">
        <text>RNA(n) + a ribonucleoside 5'-triphosphate = RNA(n+1) + diphosphate</text>
        <dbReference type="Rhea" id="RHEA:21248"/>
        <dbReference type="Rhea" id="RHEA-COMP:14527"/>
        <dbReference type="Rhea" id="RHEA-COMP:17342"/>
        <dbReference type="ChEBI" id="CHEBI:33019"/>
        <dbReference type="ChEBI" id="CHEBI:61557"/>
        <dbReference type="ChEBI" id="CHEBI:140395"/>
        <dbReference type="EC" id="2.7.7.48"/>
    </reaction>
</comment>
<keyword evidence="1 5" id="KW-0696">RNA-directed RNA polymerase</keyword>
<evidence type="ECO:0000313" key="6">
    <source>
        <dbReference type="Proteomes" id="UP000076874"/>
    </source>
</evidence>
<dbReference type="PANTHER" id="PTHR23079:SF17">
    <property type="entry name" value="RNA-DEPENDENT RNA POLYMERASE"/>
    <property type="match status" value="1"/>
</dbReference>
<feature type="domain" description="RDRP core" evidence="3">
    <location>
        <begin position="441"/>
        <end position="806"/>
    </location>
</feature>
<dbReference type="InterPro" id="IPR057503">
    <property type="entry name" value="PH_RdRP"/>
</dbReference>
<comment type="caution">
    <text evidence="5">The sequence shown here is derived from an EMBL/GenBank/DDBJ whole genome shotgun (WGS) entry which is preliminary data.</text>
</comment>
<accession>A0A167Q9C7</accession>
<dbReference type="Proteomes" id="UP000076874">
    <property type="component" value="Unassembled WGS sequence"/>
</dbReference>
<feature type="region of interest" description="Disordered" evidence="2">
    <location>
        <begin position="1136"/>
        <end position="1163"/>
    </location>
</feature>
<dbReference type="OrthoDB" id="6513042at2759"/>
<name>A0A167Q9C7_9HYPO</name>
<dbReference type="InterPro" id="IPR057596">
    <property type="entry name" value="RDRP_core"/>
</dbReference>
<dbReference type="InterPro" id="IPR007855">
    <property type="entry name" value="RDRP"/>
</dbReference>
<keyword evidence="1" id="KW-0548">Nucleotidyltransferase</keyword>
<reference evidence="5 6" key="1">
    <citation type="journal article" date="2016" name="Genome Biol. Evol.">
        <title>Divergent and convergent evolution of fungal pathogenicity.</title>
        <authorList>
            <person name="Shang Y."/>
            <person name="Xiao G."/>
            <person name="Zheng P."/>
            <person name="Cen K."/>
            <person name="Zhan S."/>
            <person name="Wang C."/>
        </authorList>
    </citation>
    <scope>NUCLEOTIDE SEQUENCE [LARGE SCALE GENOMIC DNA]</scope>
    <source>
        <strain evidence="5 6">RCEF 264</strain>
    </source>
</reference>
<evidence type="ECO:0000313" key="5">
    <source>
        <dbReference type="EMBL" id="OAA57426.1"/>
    </source>
</evidence>
<feature type="compositionally biased region" description="Low complexity" evidence="2">
    <location>
        <begin position="132"/>
        <end position="142"/>
    </location>
</feature>
<evidence type="ECO:0000259" key="3">
    <source>
        <dbReference type="Pfam" id="PF05183"/>
    </source>
</evidence>
<proteinExistence type="inferred from homology"/>
<keyword evidence="1" id="KW-0808">Transferase</keyword>
<gene>
    <name evidence="5" type="ORF">SPI_07085</name>
</gene>
<protein>
    <recommendedName>
        <fullName evidence="1">RNA-dependent RNA polymerase</fullName>
        <ecNumber evidence="1">2.7.7.48</ecNumber>
    </recommendedName>
</protein>
<dbReference type="EC" id="2.7.7.48" evidence="1"/>
<evidence type="ECO:0000256" key="1">
    <source>
        <dbReference type="RuleBase" id="RU363098"/>
    </source>
</evidence>
<dbReference type="Pfam" id="PF05183">
    <property type="entry name" value="RdRP"/>
    <property type="match status" value="2"/>
</dbReference>
<organism evidence="5 6">
    <name type="scientific">Niveomyces insectorum RCEF 264</name>
    <dbReference type="NCBI Taxonomy" id="1081102"/>
    <lineage>
        <taxon>Eukaryota</taxon>
        <taxon>Fungi</taxon>
        <taxon>Dikarya</taxon>
        <taxon>Ascomycota</taxon>
        <taxon>Pezizomycotina</taxon>
        <taxon>Sordariomycetes</taxon>
        <taxon>Hypocreomycetidae</taxon>
        <taxon>Hypocreales</taxon>
        <taxon>Cordycipitaceae</taxon>
        <taxon>Niveomyces</taxon>
    </lineage>
</organism>